<name>A0ABQ4WMD1_9ASTR</name>
<evidence type="ECO:0000313" key="9">
    <source>
        <dbReference type="Proteomes" id="UP001151760"/>
    </source>
</evidence>
<gene>
    <name evidence="8" type="ORF">Tco_0627416</name>
</gene>
<evidence type="ECO:0000256" key="3">
    <source>
        <dbReference type="ARBA" id="ARBA00022676"/>
    </source>
</evidence>
<protein>
    <recommendedName>
        <fullName evidence="2">sucrose-phosphate synthase</fullName>
        <ecNumber evidence="2">2.4.1.14</ecNumber>
    </recommendedName>
</protein>
<comment type="catalytic activity">
    <reaction evidence="5">
        <text>beta-D-fructose 6-phosphate + UDP-alpha-D-glucose = sucrose 6(F)-phosphate + UDP + H(+)</text>
        <dbReference type="Rhea" id="RHEA:22172"/>
        <dbReference type="ChEBI" id="CHEBI:15378"/>
        <dbReference type="ChEBI" id="CHEBI:57634"/>
        <dbReference type="ChEBI" id="CHEBI:57723"/>
        <dbReference type="ChEBI" id="CHEBI:58223"/>
        <dbReference type="ChEBI" id="CHEBI:58885"/>
        <dbReference type="EC" id="2.4.1.14"/>
    </reaction>
</comment>
<evidence type="ECO:0000256" key="2">
    <source>
        <dbReference type="ARBA" id="ARBA00012536"/>
    </source>
</evidence>
<keyword evidence="3" id="KW-0328">Glycosyltransferase</keyword>
<organism evidence="8 9">
    <name type="scientific">Tanacetum coccineum</name>
    <dbReference type="NCBI Taxonomy" id="301880"/>
    <lineage>
        <taxon>Eukaryota</taxon>
        <taxon>Viridiplantae</taxon>
        <taxon>Streptophyta</taxon>
        <taxon>Embryophyta</taxon>
        <taxon>Tracheophyta</taxon>
        <taxon>Spermatophyta</taxon>
        <taxon>Magnoliopsida</taxon>
        <taxon>eudicotyledons</taxon>
        <taxon>Gunneridae</taxon>
        <taxon>Pentapetalae</taxon>
        <taxon>asterids</taxon>
        <taxon>campanulids</taxon>
        <taxon>Asterales</taxon>
        <taxon>Asteraceae</taxon>
        <taxon>Asteroideae</taxon>
        <taxon>Anthemideae</taxon>
        <taxon>Anthemidinae</taxon>
        <taxon>Tanacetum</taxon>
    </lineage>
</organism>
<proteinExistence type="inferred from homology"/>
<evidence type="ECO:0000256" key="4">
    <source>
        <dbReference type="ARBA" id="ARBA00022679"/>
    </source>
</evidence>
<evidence type="ECO:0000256" key="6">
    <source>
        <dbReference type="SAM" id="SignalP"/>
    </source>
</evidence>
<reference evidence="8" key="2">
    <citation type="submission" date="2022-01" db="EMBL/GenBank/DDBJ databases">
        <authorList>
            <person name="Yamashiro T."/>
            <person name="Shiraishi A."/>
            <person name="Satake H."/>
            <person name="Nakayama K."/>
        </authorList>
    </citation>
    <scope>NUCLEOTIDE SEQUENCE</scope>
</reference>
<dbReference type="InterPro" id="IPR044161">
    <property type="entry name" value="SPS"/>
</dbReference>
<dbReference type="PANTHER" id="PTHR46039:SF2">
    <property type="entry name" value="SUCROSE-PHOSPHATE SYNTHASE 1"/>
    <property type="match status" value="1"/>
</dbReference>
<reference evidence="8" key="1">
    <citation type="journal article" date="2022" name="Int. J. Mol. Sci.">
        <title>Draft Genome of Tanacetum Coccineum: Genomic Comparison of Closely Related Tanacetum-Family Plants.</title>
        <authorList>
            <person name="Yamashiro T."/>
            <person name="Shiraishi A."/>
            <person name="Nakayama K."/>
            <person name="Satake H."/>
        </authorList>
    </citation>
    <scope>NUCLEOTIDE SEQUENCE</scope>
</reference>
<evidence type="ECO:0000259" key="7">
    <source>
        <dbReference type="Pfam" id="PF00534"/>
    </source>
</evidence>
<comment type="caution">
    <text evidence="8">The sequence shown here is derived from an EMBL/GenBank/DDBJ whole genome shotgun (WGS) entry which is preliminary data.</text>
</comment>
<dbReference type="EC" id="2.4.1.14" evidence="2"/>
<keyword evidence="4" id="KW-0808">Transferase</keyword>
<feature type="domain" description="Glycosyl transferase family 1" evidence="7">
    <location>
        <begin position="25"/>
        <end position="69"/>
    </location>
</feature>
<dbReference type="Proteomes" id="UP001151760">
    <property type="component" value="Unassembled WGS sequence"/>
</dbReference>
<dbReference type="Gene3D" id="3.40.50.2000">
    <property type="entry name" value="Glycogen Phosphorylase B"/>
    <property type="match status" value="1"/>
</dbReference>
<accession>A0ABQ4WMD1</accession>
<keyword evidence="9" id="KW-1185">Reference proteome</keyword>
<evidence type="ECO:0000256" key="1">
    <source>
        <dbReference type="ARBA" id="ARBA00006530"/>
    </source>
</evidence>
<sequence>MYEFFIMDAIFLILTCDIGVQLAAKTKGVFINPAFIEPFGLTLIEAAAYGLPMVATKNGRPVDIQRDHGNSSRSDTTVECKGKMIMMELHITVYTSVGFDIALSPTIAVCYVGSRGSQGFSNMRLEAHDKEGTRADVSALDWSANDWLAPEGTKMLSTDQSGANTSTLVSPYHILEKL</sequence>
<evidence type="ECO:0000313" key="8">
    <source>
        <dbReference type="EMBL" id="GJS54054.1"/>
    </source>
</evidence>
<dbReference type="SUPFAM" id="SSF53756">
    <property type="entry name" value="UDP-Glycosyltransferase/glycogen phosphorylase"/>
    <property type="match status" value="1"/>
</dbReference>
<keyword evidence="6" id="KW-0732">Signal</keyword>
<evidence type="ECO:0000256" key="5">
    <source>
        <dbReference type="ARBA" id="ARBA00047471"/>
    </source>
</evidence>
<dbReference type="PANTHER" id="PTHR46039">
    <property type="entry name" value="SUCROSE-PHOSPHATE SYNTHASE 3-RELATED"/>
    <property type="match status" value="1"/>
</dbReference>
<feature type="signal peptide" evidence="6">
    <location>
        <begin position="1"/>
        <end position="23"/>
    </location>
</feature>
<feature type="chain" id="PRO_5047439654" description="sucrose-phosphate synthase" evidence="6">
    <location>
        <begin position="24"/>
        <end position="178"/>
    </location>
</feature>
<dbReference type="InterPro" id="IPR001296">
    <property type="entry name" value="Glyco_trans_1"/>
</dbReference>
<comment type="similarity">
    <text evidence="1">Belongs to the glycosyltransferase 1 family.</text>
</comment>
<dbReference type="Pfam" id="PF00534">
    <property type="entry name" value="Glycos_transf_1"/>
    <property type="match status" value="1"/>
</dbReference>
<dbReference type="EMBL" id="BQNB010008769">
    <property type="protein sequence ID" value="GJS54054.1"/>
    <property type="molecule type" value="Genomic_DNA"/>
</dbReference>